<reference evidence="10 11" key="1">
    <citation type="submission" date="2021-04" db="EMBL/GenBank/DDBJ databases">
        <authorList>
            <person name="Bliznina A."/>
        </authorList>
    </citation>
    <scope>NUCLEOTIDE SEQUENCE [LARGE SCALE GENOMIC DNA]</scope>
</reference>
<dbReference type="PANTHER" id="PTHR46144:SF6">
    <property type="entry name" value="C2H2-TYPE DOMAIN-CONTAINING PROTEIN"/>
    <property type="match status" value="1"/>
</dbReference>
<dbReference type="SMART" id="SM00451">
    <property type="entry name" value="ZnF_U1"/>
    <property type="match status" value="2"/>
</dbReference>
<dbReference type="Proteomes" id="UP001158576">
    <property type="component" value="Chromosome 1"/>
</dbReference>
<keyword evidence="7" id="KW-0175">Coiled coil</keyword>
<accession>A0ABN7STE8</accession>
<dbReference type="InterPro" id="IPR036236">
    <property type="entry name" value="Znf_C2H2_sf"/>
</dbReference>
<feature type="coiled-coil region" evidence="7">
    <location>
        <begin position="202"/>
        <end position="229"/>
    </location>
</feature>
<evidence type="ECO:0000256" key="2">
    <source>
        <dbReference type="ARBA" id="ARBA00022723"/>
    </source>
</evidence>
<comment type="subcellular location">
    <subcellularLocation>
        <location evidence="1">Nucleus</location>
    </subcellularLocation>
</comment>
<evidence type="ECO:0000259" key="9">
    <source>
        <dbReference type="PROSITE" id="PS00028"/>
    </source>
</evidence>
<dbReference type="InterPro" id="IPR003604">
    <property type="entry name" value="Matrin/U1-like-C_Znf_C2H2"/>
</dbReference>
<evidence type="ECO:0000313" key="10">
    <source>
        <dbReference type="EMBL" id="CAG5105367.1"/>
    </source>
</evidence>
<organism evidence="10 11">
    <name type="scientific">Oikopleura dioica</name>
    <name type="common">Tunicate</name>
    <dbReference type="NCBI Taxonomy" id="34765"/>
    <lineage>
        <taxon>Eukaryota</taxon>
        <taxon>Metazoa</taxon>
        <taxon>Chordata</taxon>
        <taxon>Tunicata</taxon>
        <taxon>Appendicularia</taxon>
        <taxon>Copelata</taxon>
        <taxon>Oikopleuridae</taxon>
        <taxon>Oikopleura</taxon>
    </lineage>
</organism>
<dbReference type="Pfam" id="PF12874">
    <property type="entry name" value="zf-met"/>
    <property type="match status" value="2"/>
</dbReference>
<keyword evidence="3" id="KW-0677">Repeat</keyword>
<dbReference type="PANTHER" id="PTHR46144">
    <property type="entry name" value="ZINC FINGER PROTEIN 385B-LIKE"/>
    <property type="match status" value="1"/>
</dbReference>
<proteinExistence type="predicted"/>
<sequence>MKGGAARNNRSLGGQQNFQPIFVVVPGGQMDPNQLQNFSQMIMPNLLQSLPQAGVPQFHQNKAPGKAKRKRRKIGSEMTQIIGCPSFIRPGQVNSRKDKPKASTSIQLPDPLPDCVEKIKSMPDLHCEICDLTVNSRQQLTQHLGSTRHKMVQYSLSRGLTPVNIPSAIPKVGQYRCKKCDIVLNSEAQLMQHLNSYRHKNADIDAETLKKFENDMKALEKAKEKINEDQTGNSDFSNCGKASPEICKAPEKQVEKEPKPVSIF</sequence>
<keyword evidence="11" id="KW-1185">Reference proteome</keyword>
<evidence type="ECO:0000256" key="5">
    <source>
        <dbReference type="ARBA" id="ARBA00022833"/>
    </source>
</evidence>
<keyword evidence="2" id="KW-0479">Metal-binding</keyword>
<keyword evidence="6" id="KW-0539">Nucleus</keyword>
<dbReference type="SUPFAM" id="SSF57667">
    <property type="entry name" value="beta-beta-alpha zinc fingers"/>
    <property type="match status" value="2"/>
</dbReference>
<dbReference type="Gene3D" id="3.30.160.60">
    <property type="entry name" value="Classic Zinc Finger"/>
    <property type="match status" value="2"/>
</dbReference>
<dbReference type="PROSITE" id="PS00028">
    <property type="entry name" value="ZINC_FINGER_C2H2_1"/>
    <property type="match status" value="1"/>
</dbReference>
<dbReference type="EMBL" id="OU015566">
    <property type="protein sequence ID" value="CAG5105367.1"/>
    <property type="molecule type" value="Genomic_DNA"/>
</dbReference>
<evidence type="ECO:0000256" key="8">
    <source>
        <dbReference type="SAM" id="MobiDB-lite"/>
    </source>
</evidence>
<dbReference type="InterPro" id="IPR051868">
    <property type="entry name" value="ZN346_ZMAT4"/>
</dbReference>
<evidence type="ECO:0000256" key="3">
    <source>
        <dbReference type="ARBA" id="ARBA00022737"/>
    </source>
</evidence>
<keyword evidence="5" id="KW-0862">Zinc</keyword>
<dbReference type="InterPro" id="IPR013087">
    <property type="entry name" value="Znf_C2H2_type"/>
</dbReference>
<protein>
    <submittedName>
        <fullName evidence="10">Oidioi.mRNA.OKI2018_I69.chr1.g2067.t1.cds</fullName>
    </submittedName>
</protein>
<evidence type="ECO:0000256" key="6">
    <source>
        <dbReference type="ARBA" id="ARBA00023242"/>
    </source>
</evidence>
<keyword evidence="4" id="KW-0863">Zinc-finger</keyword>
<dbReference type="SMART" id="SM00355">
    <property type="entry name" value="ZnF_C2H2"/>
    <property type="match status" value="2"/>
</dbReference>
<evidence type="ECO:0000313" key="11">
    <source>
        <dbReference type="Proteomes" id="UP001158576"/>
    </source>
</evidence>
<gene>
    <name evidence="10" type="ORF">OKIOD_LOCUS10832</name>
</gene>
<evidence type="ECO:0000256" key="4">
    <source>
        <dbReference type="ARBA" id="ARBA00022771"/>
    </source>
</evidence>
<name>A0ABN7STE8_OIKDI</name>
<feature type="region of interest" description="Disordered" evidence="8">
    <location>
        <begin position="89"/>
        <end position="108"/>
    </location>
</feature>
<evidence type="ECO:0000256" key="1">
    <source>
        <dbReference type="ARBA" id="ARBA00004123"/>
    </source>
</evidence>
<feature type="domain" description="C2H2-type" evidence="9">
    <location>
        <begin position="177"/>
        <end position="199"/>
    </location>
</feature>
<evidence type="ECO:0000256" key="7">
    <source>
        <dbReference type="SAM" id="Coils"/>
    </source>
</evidence>